<dbReference type="HOGENOM" id="CLU_1927565_0_0_1"/>
<comment type="caution">
    <text evidence="1">The sequence shown here is derived from an EMBL/GenBank/DDBJ whole genome shotgun (WGS) entry which is preliminary data.</text>
</comment>
<dbReference type="InterPro" id="IPR036770">
    <property type="entry name" value="Ankyrin_rpt-contain_sf"/>
</dbReference>
<dbReference type="InParanoid" id="J9D5V1"/>
<protein>
    <recommendedName>
        <fullName evidence="3">Ankyrin repeat protein</fullName>
    </recommendedName>
</protein>
<dbReference type="Proteomes" id="UP000003163">
    <property type="component" value="Unassembled WGS sequence"/>
</dbReference>
<evidence type="ECO:0000313" key="2">
    <source>
        <dbReference type="Proteomes" id="UP000003163"/>
    </source>
</evidence>
<dbReference type="AlphaFoldDB" id="J9D5V1"/>
<dbReference type="EMBL" id="AFBI03000044">
    <property type="protein sequence ID" value="EJW03156.1"/>
    <property type="molecule type" value="Genomic_DNA"/>
</dbReference>
<reference evidence="1 2" key="1">
    <citation type="submission" date="2011-08" db="EMBL/GenBank/DDBJ databases">
        <authorList>
            <person name="Liu Z.J."/>
            <person name="Shi F.L."/>
            <person name="Lu J.Q."/>
            <person name="Li M."/>
            <person name="Wang Z.L."/>
        </authorList>
    </citation>
    <scope>NUCLEOTIDE SEQUENCE [LARGE SCALE GENOMIC DNA]</scope>
    <source>
        <strain evidence="1 2">USNM 41457</strain>
    </source>
</reference>
<proteinExistence type="predicted"/>
<reference evidence="2" key="2">
    <citation type="submission" date="2015-07" db="EMBL/GenBank/DDBJ databases">
        <title>Contrasting host-pathogen interactions and genome evolution in two generalist and specialist microsporidian pathogens of mosquitoes.</title>
        <authorList>
            <consortium name="The Broad Institute Genomics Platform"/>
            <consortium name="The Broad Institute Genome Sequencing Center for Infectious Disease"/>
            <person name="Cuomo C.A."/>
            <person name="Sanscrainte N.D."/>
            <person name="Goldberg J.M."/>
            <person name="Heiman D."/>
            <person name="Young S."/>
            <person name="Zeng Q."/>
            <person name="Becnel J.J."/>
            <person name="Birren B.W."/>
        </authorList>
    </citation>
    <scope>NUCLEOTIDE SEQUENCE [LARGE SCALE GENOMIC DNA]</scope>
    <source>
        <strain evidence="2">USNM 41457</strain>
    </source>
</reference>
<keyword evidence="2" id="KW-1185">Reference proteome</keyword>
<evidence type="ECO:0008006" key="3">
    <source>
        <dbReference type="Google" id="ProtNLM"/>
    </source>
</evidence>
<name>J9D5V1_EDHAE</name>
<accession>J9D5V1</accession>
<gene>
    <name evidence="1" type="ORF">EDEG_02461</name>
</gene>
<dbReference type="SUPFAM" id="SSF48403">
    <property type="entry name" value="Ankyrin repeat"/>
    <property type="match status" value="1"/>
</dbReference>
<sequence>MDFFKNYILDNNYSPVRLCLMKFYEPILFDVIKNKTVIDLMVHFSNFNKKNERIYHILNAKNEDGENCITFAAKLEKHDMIRVLVKLGQKIENIEIKDCRRRARRVFNQKYKNAGSFRKMLRDNYLRNNLF</sequence>
<evidence type="ECO:0000313" key="1">
    <source>
        <dbReference type="EMBL" id="EJW03156.1"/>
    </source>
</evidence>
<dbReference type="VEuPathDB" id="MicrosporidiaDB:EDEG_02461"/>
<organism evidence="1 2">
    <name type="scientific">Edhazardia aedis (strain USNM 41457)</name>
    <name type="common">Microsporidian parasite</name>
    <dbReference type="NCBI Taxonomy" id="1003232"/>
    <lineage>
        <taxon>Eukaryota</taxon>
        <taxon>Fungi</taxon>
        <taxon>Fungi incertae sedis</taxon>
        <taxon>Microsporidia</taxon>
        <taxon>Edhazardia</taxon>
    </lineage>
</organism>